<evidence type="ECO:0000313" key="4">
    <source>
        <dbReference type="EMBL" id="TKX26585.1"/>
    </source>
</evidence>
<reference evidence="4 5" key="1">
    <citation type="submission" date="2018-02" db="EMBL/GenBank/DDBJ databases">
        <title>Draft genome sequences of Elsinoe sp., causing black scab on jojoba.</title>
        <authorList>
            <person name="Stodart B."/>
            <person name="Jeffress S."/>
            <person name="Ash G."/>
            <person name="Arun Chinnappa K."/>
        </authorList>
    </citation>
    <scope>NUCLEOTIDE SEQUENCE [LARGE SCALE GENOMIC DNA]</scope>
    <source>
        <strain evidence="4 5">Hillstone_2</strain>
    </source>
</reference>
<dbReference type="Proteomes" id="UP000308133">
    <property type="component" value="Unassembled WGS sequence"/>
</dbReference>
<keyword evidence="3" id="KW-0560">Oxidoreductase</keyword>
<keyword evidence="2" id="KW-0521">NADP</keyword>
<sequence>MFGFGISGSFDPDTEIGDLSGKVILVTGGNAGLGKECVLRLAKHNPKEIFITSRSTSKAQSAIEEIKTTVSNANISIIELDLTDFASIEKAVKYFQSKSDRLDLLLNNAGVMAMPYSQTKQGYEIQFGTNHMGHALFTKLLIPTLLKTAEQSGSDVRIVNLSSYGHNLAPTGGIIFDQQGAENIDTNARYGSSKLANILHARILAEKYPQITTTAVHPGVIMTDLYASIKESTIKSTLLGLAGPLFFADLQTGALTSLWALTAPKETVGKEYYFEPIGKTGQASKYARDHDLAVKLWDYTEEELKKHGY</sequence>
<comment type="similarity">
    <text evidence="1">Belongs to the short-chain dehydrogenases/reductases (SDR) family.</text>
</comment>
<gene>
    <name evidence="4" type="ORF">C1H76_1117</name>
</gene>
<dbReference type="PANTHER" id="PTHR24320">
    <property type="entry name" value="RETINOL DEHYDROGENASE"/>
    <property type="match status" value="1"/>
</dbReference>
<evidence type="ECO:0000256" key="1">
    <source>
        <dbReference type="ARBA" id="ARBA00006484"/>
    </source>
</evidence>
<name>A0A4U7B9G9_9PEZI</name>
<dbReference type="InterPro" id="IPR002347">
    <property type="entry name" value="SDR_fam"/>
</dbReference>
<dbReference type="InterPro" id="IPR036291">
    <property type="entry name" value="NAD(P)-bd_dom_sf"/>
</dbReference>
<dbReference type="Pfam" id="PF00106">
    <property type="entry name" value="adh_short"/>
    <property type="match status" value="1"/>
</dbReference>
<protein>
    <submittedName>
        <fullName evidence="4">Uncharacterized protein</fullName>
    </submittedName>
</protein>
<dbReference type="PANTHER" id="PTHR24320:SF282">
    <property type="entry name" value="WW DOMAIN-CONTAINING OXIDOREDUCTASE"/>
    <property type="match status" value="1"/>
</dbReference>
<dbReference type="GO" id="GO:0016491">
    <property type="term" value="F:oxidoreductase activity"/>
    <property type="evidence" value="ECO:0007669"/>
    <property type="project" value="UniProtKB-KW"/>
</dbReference>
<dbReference type="PRINTS" id="PR00081">
    <property type="entry name" value="GDHRDH"/>
</dbReference>
<organism evidence="4 5">
    <name type="scientific">Elsinoe australis</name>
    <dbReference type="NCBI Taxonomy" id="40998"/>
    <lineage>
        <taxon>Eukaryota</taxon>
        <taxon>Fungi</taxon>
        <taxon>Dikarya</taxon>
        <taxon>Ascomycota</taxon>
        <taxon>Pezizomycotina</taxon>
        <taxon>Dothideomycetes</taxon>
        <taxon>Dothideomycetidae</taxon>
        <taxon>Myriangiales</taxon>
        <taxon>Elsinoaceae</taxon>
        <taxon>Elsinoe</taxon>
    </lineage>
</organism>
<comment type="caution">
    <text evidence="4">The sequence shown here is derived from an EMBL/GenBank/DDBJ whole genome shotgun (WGS) entry which is preliminary data.</text>
</comment>
<evidence type="ECO:0000256" key="2">
    <source>
        <dbReference type="ARBA" id="ARBA00022857"/>
    </source>
</evidence>
<evidence type="ECO:0000256" key="3">
    <source>
        <dbReference type="ARBA" id="ARBA00023002"/>
    </source>
</evidence>
<proteinExistence type="inferred from homology"/>
<dbReference type="SUPFAM" id="SSF51735">
    <property type="entry name" value="NAD(P)-binding Rossmann-fold domains"/>
    <property type="match status" value="1"/>
</dbReference>
<accession>A0A4U7B9G9</accession>
<dbReference type="EMBL" id="PTQR01000012">
    <property type="protein sequence ID" value="TKX26585.1"/>
    <property type="molecule type" value="Genomic_DNA"/>
</dbReference>
<dbReference type="AlphaFoldDB" id="A0A4U7B9G9"/>
<evidence type="ECO:0000313" key="5">
    <source>
        <dbReference type="Proteomes" id="UP000308133"/>
    </source>
</evidence>
<dbReference type="Gene3D" id="3.40.50.720">
    <property type="entry name" value="NAD(P)-binding Rossmann-like Domain"/>
    <property type="match status" value="1"/>
</dbReference>